<comment type="caution">
    <text evidence="2">The sequence shown here is derived from an EMBL/GenBank/DDBJ whole genome shotgun (WGS) entry which is preliminary data.</text>
</comment>
<evidence type="ECO:0000313" key="2">
    <source>
        <dbReference type="EMBL" id="KAF5565117.1"/>
    </source>
</evidence>
<keyword evidence="3" id="KW-1185">Reference proteome</keyword>
<name>A0A8H5NG84_9HYPO</name>
<dbReference type="EMBL" id="JAAOAQ010000136">
    <property type="protein sequence ID" value="KAF5565117.1"/>
    <property type="molecule type" value="Genomic_DNA"/>
</dbReference>
<dbReference type="AlphaFoldDB" id="A0A8H5NG84"/>
<dbReference type="Proteomes" id="UP000582016">
    <property type="component" value="Unassembled WGS sequence"/>
</dbReference>
<feature type="compositionally biased region" description="Polar residues" evidence="1">
    <location>
        <begin position="16"/>
        <end position="26"/>
    </location>
</feature>
<feature type="region of interest" description="Disordered" evidence="1">
    <location>
        <begin position="153"/>
        <end position="177"/>
    </location>
</feature>
<dbReference type="OrthoDB" id="5106926at2759"/>
<proteinExistence type="predicted"/>
<protein>
    <submittedName>
        <fullName evidence="2">Uncharacterized protein</fullName>
    </submittedName>
</protein>
<accession>A0A8H5NG84</accession>
<evidence type="ECO:0000256" key="1">
    <source>
        <dbReference type="SAM" id="MobiDB-lite"/>
    </source>
</evidence>
<gene>
    <name evidence="2" type="ORF">FPHYL_4398</name>
</gene>
<feature type="region of interest" description="Disordered" evidence="1">
    <location>
        <begin position="1"/>
        <end position="26"/>
    </location>
</feature>
<reference evidence="2 3" key="1">
    <citation type="submission" date="2020-05" db="EMBL/GenBank/DDBJ databases">
        <title>Identification and distribution of gene clusters putatively required for synthesis of sphingolipid metabolism inhibitors in phylogenetically diverse species of the filamentous fungus Fusarium.</title>
        <authorList>
            <person name="Kim H.-S."/>
            <person name="Busman M."/>
            <person name="Brown D.W."/>
            <person name="Divon H."/>
            <person name="Uhlig S."/>
            <person name="Proctor R.H."/>
        </authorList>
    </citation>
    <scope>NUCLEOTIDE SEQUENCE [LARGE SCALE GENOMIC DNA]</scope>
    <source>
        <strain evidence="2 3">NRRL 13617</strain>
    </source>
</reference>
<evidence type="ECO:0000313" key="3">
    <source>
        <dbReference type="Proteomes" id="UP000582016"/>
    </source>
</evidence>
<organism evidence="2 3">
    <name type="scientific">Fusarium phyllophilum</name>
    <dbReference type="NCBI Taxonomy" id="47803"/>
    <lineage>
        <taxon>Eukaryota</taxon>
        <taxon>Fungi</taxon>
        <taxon>Dikarya</taxon>
        <taxon>Ascomycota</taxon>
        <taxon>Pezizomycotina</taxon>
        <taxon>Sordariomycetes</taxon>
        <taxon>Hypocreomycetidae</taxon>
        <taxon>Hypocreales</taxon>
        <taxon>Nectriaceae</taxon>
        <taxon>Fusarium</taxon>
        <taxon>Fusarium fujikuroi species complex</taxon>
    </lineage>
</organism>
<sequence length="177" mass="19439">MASKKPTLKAGKAGNAKTSRNVSSETKVCTQSLAADRHSSYASLSHSFTTVFSFQILIINSQSRNVTPRVARPADTIKGTPEWDFGMKDFLLARAKCNQEKARGLRAQADELEKWWKRDTKEAARHNIEGKKLAEKEGGASSIDDLFEQTCAEMEAEAAEKAEADKPESGETAESEN</sequence>
<feature type="compositionally biased region" description="Basic and acidic residues" evidence="1">
    <location>
        <begin position="158"/>
        <end position="169"/>
    </location>
</feature>